<name>A0A8G1RL97_9EURO</name>
<dbReference type="RefSeq" id="XP_040800097.1">
    <property type="nucleotide sequence ID" value="XM_040939201.1"/>
</dbReference>
<keyword evidence="2" id="KW-1185">Reference proteome</keyword>
<sequence length="135" mass="15048">MAMRYLSYLSLFVHEGLNKLCWPFWKQRFTRLLRFSPNAVSAWGVRGPPDPHLASLICTGLALVWCYLSLAGCGRDDAQLRPPRLPQWFHVRSQSCVTSCAMRSCSVGIAPSALGTWTSRGPGGYESLEPNDTMI</sequence>
<accession>A0A8G1RL97</accession>
<gene>
    <name evidence="1" type="ORF">BO72DRAFT_147310</name>
</gene>
<dbReference type="VEuPathDB" id="FungiDB:BO72DRAFT_147310"/>
<evidence type="ECO:0000313" key="2">
    <source>
        <dbReference type="Proteomes" id="UP000249789"/>
    </source>
</evidence>
<organism evidence="1 2">
    <name type="scientific">Aspergillus fijiensis CBS 313.89</name>
    <dbReference type="NCBI Taxonomy" id="1448319"/>
    <lineage>
        <taxon>Eukaryota</taxon>
        <taxon>Fungi</taxon>
        <taxon>Dikarya</taxon>
        <taxon>Ascomycota</taxon>
        <taxon>Pezizomycotina</taxon>
        <taxon>Eurotiomycetes</taxon>
        <taxon>Eurotiomycetidae</taxon>
        <taxon>Eurotiales</taxon>
        <taxon>Aspergillaceae</taxon>
        <taxon>Aspergillus</taxon>
    </lineage>
</organism>
<protein>
    <submittedName>
        <fullName evidence="1">Uncharacterized protein</fullName>
    </submittedName>
</protein>
<dbReference type="GeneID" id="63856534"/>
<reference evidence="1 2" key="1">
    <citation type="submission" date="2018-02" db="EMBL/GenBank/DDBJ databases">
        <title>The genomes of Aspergillus section Nigri reveals drivers in fungal speciation.</title>
        <authorList>
            <consortium name="DOE Joint Genome Institute"/>
            <person name="Vesth T.C."/>
            <person name="Nybo J."/>
            <person name="Theobald S."/>
            <person name="Brandl J."/>
            <person name="Frisvad J.C."/>
            <person name="Nielsen K.F."/>
            <person name="Lyhne E.K."/>
            <person name="Kogle M.E."/>
            <person name="Kuo A."/>
            <person name="Riley R."/>
            <person name="Clum A."/>
            <person name="Nolan M."/>
            <person name="Lipzen A."/>
            <person name="Salamov A."/>
            <person name="Henrissat B."/>
            <person name="Wiebenga A."/>
            <person name="De vries R.P."/>
            <person name="Grigoriev I.V."/>
            <person name="Mortensen U.H."/>
            <person name="Andersen M.R."/>
            <person name="Baker S.E."/>
        </authorList>
    </citation>
    <scope>NUCLEOTIDE SEQUENCE [LARGE SCALE GENOMIC DNA]</scope>
    <source>
        <strain evidence="1 2">CBS 313.89</strain>
    </source>
</reference>
<proteinExistence type="predicted"/>
<dbReference type="EMBL" id="KZ824651">
    <property type="protein sequence ID" value="RAK76087.1"/>
    <property type="molecule type" value="Genomic_DNA"/>
</dbReference>
<dbReference type="Proteomes" id="UP000249789">
    <property type="component" value="Unassembled WGS sequence"/>
</dbReference>
<evidence type="ECO:0000313" key="1">
    <source>
        <dbReference type="EMBL" id="RAK76087.1"/>
    </source>
</evidence>
<dbReference type="AlphaFoldDB" id="A0A8G1RL97"/>